<proteinExistence type="predicted"/>
<name>A0A931N2W4_9NOCA</name>
<dbReference type="EMBL" id="JADMLG010000004">
    <property type="protein sequence ID" value="MBH0777289.1"/>
    <property type="molecule type" value="Genomic_DNA"/>
</dbReference>
<keyword evidence="2" id="KW-1185">Reference proteome</keyword>
<dbReference type="RefSeq" id="WP_196149592.1">
    <property type="nucleotide sequence ID" value="NZ_JADMLG010000004.1"/>
</dbReference>
<comment type="caution">
    <text evidence="1">The sequence shown here is derived from an EMBL/GenBank/DDBJ whole genome shotgun (WGS) entry which is preliminary data.</text>
</comment>
<sequence>MAVLVSVGALFTSTRSCAVSTEANEIARGGASVAREQADLARQEAAESYAPAFEIVYRKPGTNTVTHVDISVPRGERFVLDRKIVADRSTWLEITVMNTSKKAVGVNDVGLVNSLEGSSGLWVRSANFRIPETCASNSEAGRDVRCFNFPISIPEGEKITIRWPMGEPGIGLPNRQGAYPLVVGLQTGHGPKIFETNLRIS</sequence>
<reference evidence="1" key="1">
    <citation type="submission" date="2020-11" db="EMBL/GenBank/DDBJ databases">
        <title>Nocardia NEAU-351.nov., a novel actinomycete isolated from the cow dung.</title>
        <authorList>
            <person name="Zhang X."/>
        </authorList>
    </citation>
    <scope>NUCLEOTIDE SEQUENCE</scope>
    <source>
        <strain evidence="1">NEAU-351</strain>
    </source>
</reference>
<organism evidence="1 2">
    <name type="scientific">Nocardia bovistercoris</name>
    <dbReference type="NCBI Taxonomy" id="2785916"/>
    <lineage>
        <taxon>Bacteria</taxon>
        <taxon>Bacillati</taxon>
        <taxon>Actinomycetota</taxon>
        <taxon>Actinomycetes</taxon>
        <taxon>Mycobacteriales</taxon>
        <taxon>Nocardiaceae</taxon>
        <taxon>Nocardia</taxon>
    </lineage>
</organism>
<protein>
    <submittedName>
        <fullName evidence="1">Uncharacterized protein</fullName>
    </submittedName>
</protein>
<dbReference type="Proteomes" id="UP000655751">
    <property type="component" value="Unassembled WGS sequence"/>
</dbReference>
<evidence type="ECO:0000313" key="1">
    <source>
        <dbReference type="EMBL" id="MBH0777289.1"/>
    </source>
</evidence>
<dbReference type="AlphaFoldDB" id="A0A931N2W4"/>
<gene>
    <name evidence="1" type="ORF">IT779_13460</name>
</gene>
<accession>A0A931N2W4</accession>
<evidence type="ECO:0000313" key="2">
    <source>
        <dbReference type="Proteomes" id="UP000655751"/>
    </source>
</evidence>